<reference evidence="2 3" key="2">
    <citation type="submission" date="2019-08" db="EMBL/GenBank/DDBJ databases">
        <title>Jejuicoccus antrihumi gen. nov., sp. nov., a new member of the family Dermacoccaceae isolated from a cave.</title>
        <authorList>
            <person name="Schumann P."/>
            <person name="Kim I.S."/>
        </authorList>
    </citation>
    <scope>NUCLEOTIDE SEQUENCE [LARGE SCALE GENOMIC DNA]</scope>
    <source>
        <strain evidence="2 3">C5-26</strain>
    </source>
</reference>
<dbReference type="EMBL" id="VCQV01000028">
    <property type="protein sequence ID" value="TWP34413.1"/>
    <property type="molecule type" value="Genomic_DNA"/>
</dbReference>
<comment type="caution">
    <text evidence="2">The sequence shown here is derived from an EMBL/GenBank/DDBJ whole genome shotgun (WGS) entry which is preliminary data.</text>
</comment>
<evidence type="ECO:0000313" key="2">
    <source>
        <dbReference type="EMBL" id="TWP34413.1"/>
    </source>
</evidence>
<organism evidence="2 3">
    <name type="scientific">Leekyejoonella antrihumi</name>
    <dbReference type="NCBI Taxonomy" id="1660198"/>
    <lineage>
        <taxon>Bacteria</taxon>
        <taxon>Bacillati</taxon>
        <taxon>Actinomycetota</taxon>
        <taxon>Actinomycetes</taxon>
        <taxon>Micrococcales</taxon>
        <taxon>Dermacoccaceae</taxon>
        <taxon>Leekyejoonella</taxon>
    </lineage>
</organism>
<dbReference type="AlphaFoldDB" id="A0A563DWV5"/>
<reference evidence="2 3" key="1">
    <citation type="submission" date="2019-05" db="EMBL/GenBank/DDBJ databases">
        <authorList>
            <person name="Lee S.D."/>
        </authorList>
    </citation>
    <scope>NUCLEOTIDE SEQUENCE [LARGE SCALE GENOMIC DNA]</scope>
    <source>
        <strain evidence="2 3">C5-26</strain>
    </source>
</reference>
<evidence type="ECO:0000256" key="1">
    <source>
        <dbReference type="SAM" id="MobiDB-lite"/>
    </source>
</evidence>
<protein>
    <submittedName>
        <fullName evidence="2">Uncharacterized protein</fullName>
    </submittedName>
</protein>
<evidence type="ECO:0000313" key="3">
    <source>
        <dbReference type="Proteomes" id="UP000320244"/>
    </source>
</evidence>
<gene>
    <name evidence="2" type="ORF">FGL98_17745</name>
</gene>
<proteinExistence type="predicted"/>
<name>A0A563DWV5_9MICO</name>
<feature type="region of interest" description="Disordered" evidence="1">
    <location>
        <begin position="1"/>
        <end position="20"/>
    </location>
</feature>
<accession>A0A563DWV5</accession>
<dbReference type="Proteomes" id="UP000320244">
    <property type="component" value="Unassembled WGS sequence"/>
</dbReference>
<dbReference type="RefSeq" id="WP_146318904.1">
    <property type="nucleotide sequence ID" value="NZ_VCQV01000028.1"/>
</dbReference>
<keyword evidence="3" id="KW-1185">Reference proteome</keyword>
<sequence>MNEVQRHTGGMQVSRRAGRQLQSISDSTLVRIADVAAEADVQTARVAAVTSVGAAAMQSVSLVAQLAQSAELMCPNAASEINLIRSAVAMSASQIVMETTNRTR</sequence>